<accession>A0A6J4JYZ1</accession>
<protein>
    <submittedName>
        <fullName evidence="2">Uncharacterized protein</fullName>
    </submittedName>
</protein>
<dbReference type="EMBL" id="CADCTQ010000385">
    <property type="protein sequence ID" value="CAA9291395.1"/>
    <property type="molecule type" value="Genomic_DNA"/>
</dbReference>
<sequence length="63" mass="6876">MRQSLTRFGFQTANDPACILPVHYPAGNALTRQLTNARNGLVARPDADNLPARPLTQANPKHP</sequence>
<gene>
    <name evidence="2" type="ORF">AVDCRST_MAG56-4682</name>
</gene>
<reference evidence="2" key="1">
    <citation type="submission" date="2020-02" db="EMBL/GenBank/DDBJ databases">
        <authorList>
            <person name="Meier V. D."/>
        </authorList>
    </citation>
    <scope>NUCLEOTIDE SEQUENCE</scope>
    <source>
        <strain evidence="2">AVDCRST_MAG56</strain>
    </source>
</reference>
<dbReference type="AlphaFoldDB" id="A0A6J4JYZ1"/>
<proteinExistence type="predicted"/>
<evidence type="ECO:0000256" key="1">
    <source>
        <dbReference type="SAM" id="MobiDB-lite"/>
    </source>
</evidence>
<feature type="region of interest" description="Disordered" evidence="1">
    <location>
        <begin position="43"/>
        <end position="63"/>
    </location>
</feature>
<name>A0A6J4JYZ1_9SPHI</name>
<organism evidence="2">
    <name type="scientific">uncultured Cytophagales bacterium</name>
    <dbReference type="NCBI Taxonomy" id="158755"/>
    <lineage>
        <taxon>Bacteria</taxon>
        <taxon>Pseudomonadati</taxon>
        <taxon>Bacteroidota</taxon>
        <taxon>Sphingobacteriia</taxon>
        <taxon>Sphingobacteriales</taxon>
        <taxon>environmental samples</taxon>
    </lineage>
</organism>
<evidence type="ECO:0000313" key="2">
    <source>
        <dbReference type="EMBL" id="CAA9291395.1"/>
    </source>
</evidence>